<evidence type="ECO:0000313" key="1">
    <source>
        <dbReference type="EMBL" id="THJ33673.1"/>
    </source>
</evidence>
<protein>
    <submittedName>
        <fullName evidence="1">Uncharacterized protein</fullName>
    </submittedName>
</protein>
<accession>A0A4S5BR57</accession>
<dbReference type="EMBL" id="SSWX01000009">
    <property type="protein sequence ID" value="THJ33673.1"/>
    <property type="molecule type" value="Genomic_DNA"/>
</dbReference>
<evidence type="ECO:0000313" key="2">
    <source>
        <dbReference type="Proteomes" id="UP000306236"/>
    </source>
</evidence>
<gene>
    <name evidence="1" type="ORF">E8K88_08360</name>
</gene>
<dbReference type="Proteomes" id="UP000306236">
    <property type="component" value="Unassembled WGS sequence"/>
</dbReference>
<dbReference type="OrthoDB" id="8913314at2"/>
<name>A0A4S5BR57_9BURK</name>
<keyword evidence="2" id="KW-1185">Reference proteome</keyword>
<dbReference type="RefSeq" id="WP_136406208.1">
    <property type="nucleotide sequence ID" value="NZ_SSWX01000009.1"/>
</dbReference>
<sequence length="77" mass="8558">MTHPHATQHAAALADHFVSVILEGDPELLVSNLDELDEEEVRDVAKRLAIFRLALIEELAAQPHAQDEDEDDDCDEA</sequence>
<organism evidence="1 2">
    <name type="scientific">Lampropedia aestuarii</name>
    <dbReference type="NCBI Taxonomy" id="2562762"/>
    <lineage>
        <taxon>Bacteria</taxon>
        <taxon>Pseudomonadati</taxon>
        <taxon>Pseudomonadota</taxon>
        <taxon>Betaproteobacteria</taxon>
        <taxon>Burkholderiales</taxon>
        <taxon>Comamonadaceae</taxon>
        <taxon>Lampropedia</taxon>
    </lineage>
</organism>
<comment type="caution">
    <text evidence="1">The sequence shown here is derived from an EMBL/GenBank/DDBJ whole genome shotgun (WGS) entry which is preliminary data.</text>
</comment>
<dbReference type="AlphaFoldDB" id="A0A4S5BR57"/>
<proteinExistence type="predicted"/>
<reference evidence="1 2" key="1">
    <citation type="submission" date="2019-04" db="EMBL/GenBank/DDBJ databases">
        <title>Lampropedia sp YIM MLB12 draf genome.</title>
        <authorList>
            <person name="Wang Y.-X."/>
        </authorList>
    </citation>
    <scope>NUCLEOTIDE SEQUENCE [LARGE SCALE GENOMIC DNA]</scope>
    <source>
        <strain evidence="1 2">YIM MLB12</strain>
    </source>
</reference>